<dbReference type="Proteomes" id="UP000308530">
    <property type="component" value="Chromosome"/>
</dbReference>
<accession>A0ABX6QLQ7</accession>
<organism evidence="2 3">
    <name type="scientific">Peteryoungia desertarenae</name>
    <dbReference type="NCBI Taxonomy" id="1813451"/>
    <lineage>
        <taxon>Bacteria</taxon>
        <taxon>Pseudomonadati</taxon>
        <taxon>Pseudomonadota</taxon>
        <taxon>Alphaproteobacteria</taxon>
        <taxon>Hyphomicrobiales</taxon>
        <taxon>Rhizobiaceae</taxon>
        <taxon>Peteryoungia</taxon>
    </lineage>
</organism>
<dbReference type="EMBL" id="CP058350">
    <property type="protein sequence ID" value="QLF69501.1"/>
    <property type="molecule type" value="Genomic_DNA"/>
</dbReference>
<feature type="chain" id="PRO_5046169495" evidence="1">
    <location>
        <begin position="24"/>
        <end position="158"/>
    </location>
</feature>
<keyword evidence="3" id="KW-1185">Reference proteome</keyword>
<evidence type="ECO:0000256" key="1">
    <source>
        <dbReference type="SAM" id="SignalP"/>
    </source>
</evidence>
<reference evidence="2 3" key="1">
    <citation type="submission" date="2020-06" db="EMBL/GenBank/DDBJ databases">
        <title>Genome sequence of Rhizobium sp strain ADMK78.</title>
        <authorList>
            <person name="Rahi P."/>
        </authorList>
    </citation>
    <scope>NUCLEOTIDE SEQUENCE [LARGE SCALE GENOMIC DNA]</scope>
    <source>
        <strain evidence="2 3">ADMK78</strain>
    </source>
</reference>
<gene>
    <name evidence="2" type="ORF">FE840_008055</name>
</gene>
<evidence type="ECO:0000313" key="3">
    <source>
        <dbReference type="Proteomes" id="UP000308530"/>
    </source>
</evidence>
<sequence length="158" mass="17278">MTRAPLLAGLVLGTMLGLAPAQATERFFCAASDAVADMSIDIVFDEKQALKLSHFRGVVRMKGEAAPRETRKIEIDSNVLTQYWMDGDELKFRLRVMAPSKRPTSIVDIAFDTERREGSSDRLTGAYELVLTKIGSDGASAAGKAIRHEAAAFCTIKR</sequence>
<dbReference type="RefSeq" id="WP_138285368.1">
    <property type="nucleotide sequence ID" value="NZ_CP058350.1"/>
</dbReference>
<name>A0ABX6QLQ7_9HYPH</name>
<feature type="signal peptide" evidence="1">
    <location>
        <begin position="1"/>
        <end position="23"/>
    </location>
</feature>
<proteinExistence type="predicted"/>
<keyword evidence="1" id="KW-0732">Signal</keyword>
<evidence type="ECO:0000313" key="2">
    <source>
        <dbReference type="EMBL" id="QLF69501.1"/>
    </source>
</evidence>
<protein>
    <submittedName>
        <fullName evidence="2">Uncharacterized protein</fullName>
    </submittedName>
</protein>